<evidence type="ECO:0000313" key="10">
    <source>
        <dbReference type="Proteomes" id="UP000266385"/>
    </source>
</evidence>
<dbReference type="InterPro" id="IPR006694">
    <property type="entry name" value="Fatty_acid_hydroxylase"/>
</dbReference>
<comment type="caution">
    <text evidence="9">The sequence shown here is derived from an EMBL/GenBank/DDBJ whole genome shotgun (WGS) entry which is preliminary data.</text>
</comment>
<dbReference type="Pfam" id="PF04116">
    <property type="entry name" value="FA_hydroxylase"/>
    <property type="match status" value="1"/>
</dbReference>
<accession>A0A399RQ10</accession>
<proteinExistence type="predicted"/>
<dbReference type="GO" id="GO:0008610">
    <property type="term" value="P:lipid biosynthetic process"/>
    <property type="evidence" value="ECO:0007669"/>
    <property type="project" value="InterPro"/>
</dbReference>
<dbReference type="PANTHER" id="PTHR21624:SF1">
    <property type="entry name" value="ALKYLGLYCEROL MONOOXYGENASE"/>
    <property type="match status" value="1"/>
</dbReference>
<evidence type="ECO:0000256" key="7">
    <source>
        <dbReference type="SAM" id="Phobius"/>
    </source>
</evidence>
<evidence type="ECO:0000256" key="6">
    <source>
        <dbReference type="ARBA" id="ARBA00023136"/>
    </source>
</evidence>
<dbReference type="InterPro" id="IPR051689">
    <property type="entry name" value="Sterol_desaturase/TMEM195"/>
</dbReference>
<evidence type="ECO:0000256" key="4">
    <source>
        <dbReference type="ARBA" id="ARBA00023002"/>
    </source>
</evidence>
<keyword evidence="2 7" id="KW-0812">Transmembrane</keyword>
<organism evidence="9 10">
    <name type="scientific">Henriciella mobilis</name>
    <dbReference type="NCBI Taxonomy" id="2305467"/>
    <lineage>
        <taxon>Bacteria</taxon>
        <taxon>Pseudomonadati</taxon>
        <taxon>Pseudomonadota</taxon>
        <taxon>Alphaproteobacteria</taxon>
        <taxon>Hyphomonadales</taxon>
        <taxon>Hyphomonadaceae</taxon>
        <taxon>Henriciella</taxon>
    </lineage>
</organism>
<evidence type="ECO:0000313" key="9">
    <source>
        <dbReference type="EMBL" id="RIJ32911.1"/>
    </source>
</evidence>
<dbReference type="EMBL" id="QWFX01000005">
    <property type="protein sequence ID" value="RIJ32911.1"/>
    <property type="molecule type" value="Genomic_DNA"/>
</dbReference>
<feature type="transmembrane region" description="Helical" evidence="7">
    <location>
        <begin position="141"/>
        <end position="161"/>
    </location>
</feature>
<comment type="subcellular location">
    <subcellularLocation>
        <location evidence="1">Endomembrane system</location>
        <topology evidence="1">Multi-pass membrane protein</topology>
    </subcellularLocation>
</comment>
<evidence type="ECO:0000256" key="3">
    <source>
        <dbReference type="ARBA" id="ARBA00022989"/>
    </source>
</evidence>
<name>A0A399RQ10_9PROT</name>
<dbReference type="RefSeq" id="WP_119374992.1">
    <property type="nucleotide sequence ID" value="NZ_QWFX01000005.1"/>
</dbReference>
<keyword evidence="5" id="KW-0443">Lipid metabolism</keyword>
<dbReference type="PANTHER" id="PTHR21624">
    <property type="entry name" value="STEROL DESATURASE-RELATED PROTEIN"/>
    <property type="match status" value="1"/>
</dbReference>
<feature type="transmembrane region" description="Helical" evidence="7">
    <location>
        <begin position="43"/>
        <end position="68"/>
    </location>
</feature>
<protein>
    <submittedName>
        <fullName evidence="9">Sterol desaturase family protein</fullName>
    </submittedName>
</protein>
<evidence type="ECO:0000259" key="8">
    <source>
        <dbReference type="Pfam" id="PF04116"/>
    </source>
</evidence>
<evidence type="ECO:0000256" key="1">
    <source>
        <dbReference type="ARBA" id="ARBA00004127"/>
    </source>
</evidence>
<dbReference type="OrthoDB" id="9770329at2"/>
<dbReference type="GO" id="GO:0005506">
    <property type="term" value="F:iron ion binding"/>
    <property type="evidence" value="ECO:0007669"/>
    <property type="project" value="InterPro"/>
</dbReference>
<keyword evidence="6 7" id="KW-0472">Membrane</keyword>
<evidence type="ECO:0000256" key="5">
    <source>
        <dbReference type="ARBA" id="ARBA00023098"/>
    </source>
</evidence>
<keyword evidence="4" id="KW-0560">Oxidoreductase</keyword>
<dbReference type="AlphaFoldDB" id="A0A399RQ10"/>
<reference evidence="9 10" key="1">
    <citation type="submission" date="2018-08" db="EMBL/GenBank/DDBJ databases">
        <title>Henriciella mobilis sp. nov., isolated from seawater.</title>
        <authorList>
            <person name="Cheng H."/>
            <person name="Wu Y.-H."/>
            <person name="Xu X.-W."/>
            <person name="Guo L.-L."/>
        </authorList>
    </citation>
    <scope>NUCLEOTIDE SEQUENCE [LARGE SCALE GENOMIC DNA]</scope>
    <source>
        <strain evidence="9 10">JN25</strain>
    </source>
</reference>
<sequence>MENEAWIRMGVFLGVFLALACLESLQPRRRASLSRLQRWPGAGVLFIAGAAISRLIAPAGLAGLAIWADGQGIGVFNLFEGPVWVVGVLSFLIMDLSVWAQHVAMHRVPLLWRMHRVHHADPHLDVVTALRFHPAEILVSLGWKAAIVIAFGIPAWAAFFFEVALNAFAQFNHANWALPKPVDAVLRQLVVTPDMHRVHHSTDYTESNRNFGFCLSVWDRLFRLYKAQPDAGHEGMTIGQTSWREAKDQAPFALLRQPLERPPQSDA</sequence>
<dbReference type="GO" id="GO:0016020">
    <property type="term" value="C:membrane"/>
    <property type="evidence" value="ECO:0007669"/>
    <property type="project" value="GOC"/>
</dbReference>
<feature type="domain" description="Fatty acid hydroxylase" evidence="8">
    <location>
        <begin position="88"/>
        <end position="222"/>
    </location>
</feature>
<keyword evidence="10" id="KW-1185">Reference proteome</keyword>
<dbReference type="GO" id="GO:0012505">
    <property type="term" value="C:endomembrane system"/>
    <property type="evidence" value="ECO:0007669"/>
    <property type="project" value="UniProtKB-SubCell"/>
</dbReference>
<feature type="transmembrane region" description="Helical" evidence="7">
    <location>
        <begin position="83"/>
        <end position="104"/>
    </location>
</feature>
<dbReference type="GO" id="GO:0050479">
    <property type="term" value="F:glyceryl-ether monooxygenase activity"/>
    <property type="evidence" value="ECO:0007669"/>
    <property type="project" value="TreeGrafter"/>
</dbReference>
<dbReference type="Proteomes" id="UP000266385">
    <property type="component" value="Unassembled WGS sequence"/>
</dbReference>
<dbReference type="GO" id="GO:0006643">
    <property type="term" value="P:membrane lipid metabolic process"/>
    <property type="evidence" value="ECO:0007669"/>
    <property type="project" value="TreeGrafter"/>
</dbReference>
<gene>
    <name evidence="9" type="ORF">D1223_03440</name>
</gene>
<feature type="transmembrane region" description="Helical" evidence="7">
    <location>
        <begin position="6"/>
        <end position="22"/>
    </location>
</feature>
<evidence type="ECO:0000256" key="2">
    <source>
        <dbReference type="ARBA" id="ARBA00022692"/>
    </source>
</evidence>
<keyword evidence="3 7" id="KW-1133">Transmembrane helix</keyword>